<evidence type="ECO:0000313" key="10">
    <source>
        <dbReference type="Proteomes" id="UP000294257"/>
    </source>
</evidence>
<gene>
    <name evidence="9" type="ORF">EV193_108132</name>
</gene>
<dbReference type="InterPro" id="IPR039425">
    <property type="entry name" value="RNA_pol_sigma-70-like"/>
</dbReference>
<dbReference type="InterPro" id="IPR014284">
    <property type="entry name" value="RNA_pol_sigma-70_dom"/>
</dbReference>
<dbReference type="EMBL" id="SGWQ01000008">
    <property type="protein sequence ID" value="RZS34784.1"/>
    <property type="molecule type" value="Genomic_DNA"/>
</dbReference>
<keyword evidence="3" id="KW-0731">Sigma factor</keyword>
<dbReference type="SUPFAM" id="SSF88946">
    <property type="entry name" value="Sigma2 domain of RNA polymerase sigma factors"/>
    <property type="match status" value="1"/>
</dbReference>
<dbReference type="AlphaFoldDB" id="A0A4Q7KJI8"/>
<accession>A0A4Q7KJI8</accession>
<evidence type="ECO:0000256" key="1">
    <source>
        <dbReference type="ARBA" id="ARBA00010641"/>
    </source>
</evidence>
<dbReference type="GO" id="GO:0006352">
    <property type="term" value="P:DNA-templated transcription initiation"/>
    <property type="evidence" value="ECO:0007669"/>
    <property type="project" value="InterPro"/>
</dbReference>
<dbReference type="Gene3D" id="1.10.1740.10">
    <property type="match status" value="1"/>
</dbReference>
<reference evidence="9 10" key="1">
    <citation type="submission" date="2019-02" db="EMBL/GenBank/DDBJ databases">
        <title>Genomic Encyclopedia of Type Strains, Phase IV (KMG-IV): sequencing the most valuable type-strain genomes for metagenomic binning, comparative biology and taxonomic classification.</title>
        <authorList>
            <person name="Goeker M."/>
        </authorList>
    </citation>
    <scope>NUCLEOTIDE SEQUENCE [LARGE SCALE GENOMIC DNA]</scope>
    <source>
        <strain evidence="9 10">DSM 101727</strain>
    </source>
</reference>
<evidence type="ECO:0000256" key="6">
    <source>
        <dbReference type="SAM" id="MobiDB-lite"/>
    </source>
</evidence>
<dbReference type="Proteomes" id="UP000294257">
    <property type="component" value="Unassembled WGS sequence"/>
</dbReference>
<feature type="domain" description="RNA polymerase sigma-70 region 2" evidence="7">
    <location>
        <begin position="52"/>
        <end position="119"/>
    </location>
</feature>
<dbReference type="NCBIfam" id="NF007230">
    <property type="entry name" value="PRK09648.1"/>
    <property type="match status" value="1"/>
</dbReference>
<organism evidence="9 10">
    <name type="scientific">Herbihabitans rhizosphaerae</name>
    <dbReference type="NCBI Taxonomy" id="1872711"/>
    <lineage>
        <taxon>Bacteria</taxon>
        <taxon>Bacillati</taxon>
        <taxon>Actinomycetota</taxon>
        <taxon>Actinomycetes</taxon>
        <taxon>Pseudonocardiales</taxon>
        <taxon>Pseudonocardiaceae</taxon>
        <taxon>Herbihabitans</taxon>
    </lineage>
</organism>
<evidence type="ECO:0000256" key="4">
    <source>
        <dbReference type="ARBA" id="ARBA00023125"/>
    </source>
</evidence>
<dbReference type="OrthoDB" id="160825at2"/>
<dbReference type="InterPro" id="IPR013249">
    <property type="entry name" value="RNA_pol_sigma70_r4_t2"/>
</dbReference>
<evidence type="ECO:0000313" key="9">
    <source>
        <dbReference type="EMBL" id="RZS34784.1"/>
    </source>
</evidence>
<comment type="similarity">
    <text evidence="1">Belongs to the sigma-70 factor family. ECF subfamily.</text>
</comment>
<dbReference type="PANTHER" id="PTHR43133">
    <property type="entry name" value="RNA POLYMERASE ECF-TYPE SIGMA FACTO"/>
    <property type="match status" value="1"/>
</dbReference>
<keyword evidence="5" id="KW-0804">Transcription</keyword>
<dbReference type="PANTHER" id="PTHR43133:SF58">
    <property type="entry name" value="ECF RNA POLYMERASE SIGMA FACTOR SIGD"/>
    <property type="match status" value="1"/>
</dbReference>
<evidence type="ECO:0000259" key="7">
    <source>
        <dbReference type="Pfam" id="PF04542"/>
    </source>
</evidence>
<evidence type="ECO:0000256" key="5">
    <source>
        <dbReference type="ARBA" id="ARBA00023163"/>
    </source>
</evidence>
<comment type="caution">
    <text evidence="9">The sequence shown here is derived from an EMBL/GenBank/DDBJ whole genome shotgun (WGS) entry which is preliminary data.</text>
</comment>
<evidence type="ECO:0000256" key="2">
    <source>
        <dbReference type="ARBA" id="ARBA00023015"/>
    </source>
</evidence>
<dbReference type="SUPFAM" id="SSF88659">
    <property type="entry name" value="Sigma3 and sigma4 domains of RNA polymerase sigma factors"/>
    <property type="match status" value="1"/>
</dbReference>
<feature type="domain" description="RNA polymerase sigma factor 70 region 4 type 2" evidence="8">
    <location>
        <begin position="150"/>
        <end position="201"/>
    </location>
</feature>
<dbReference type="Gene3D" id="1.10.10.10">
    <property type="entry name" value="Winged helix-like DNA-binding domain superfamily/Winged helix DNA-binding domain"/>
    <property type="match status" value="1"/>
</dbReference>
<dbReference type="GO" id="GO:0003677">
    <property type="term" value="F:DNA binding"/>
    <property type="evidence" value="ECO:0007669"/>
    <property type="project" value="UniProtKB-KW"/>
</dbReference>
<dbReference type="CDD" id="cd06171">
    <property type="entry name" value="Sigma70_r4"/>
    <property type="match status" value="1"/>
</dbReference>
<evidence type="ECO:0000259" key="8">
    <source>
        <dbReference type="Pfam" id="PF08281"/>
    </source>
</evidence>
<feature type="region of interest" description="Disordered" evidence="6">
    <location>
        <begin position="1"/>
        <end position="26"/>
    </location>
</feature>
<protein>
    <submittedName>
        <fullName evidence="9">RNA polymerase sigma-70 factor (ECF subfamily)</fullName>
    </submittedName>
</protein>
<dbReference type="NCBIfam" id="TIGR02937">
    <property type="entry name" value="sigma70-ECF"/>
    <property type="match status" value="1"/>
</dbReference>
<feature type="compositionally biased region" description="Low complexity" evidence="6">
    <location>
        <begin position="11"/>
        <end position="26"/>
    </location>
</feature>
<dbReference type="InterPro" id="IPR007627">
    <property type="entry name" value="RNA_pol_sigma70_r2"/>
</dbReference>
<keyword evidence="2" id="KW-0805">Transcription regulation</keyword>
<name>A0A4Q7KJI8_9PSEU</name>
<dbReference type="InterPro" id="IPR013325">
    <property type="entry name" value="RNA_pol_sigma_r2"/>
</dbReference>
<keyword evidence="4" id="KW-0238">DNA-binding</keyword>
<proteinExistence type="inferred from homology"/>
<dbReference type="InterPro" id="IPR036388">
    <property type="entry name" value="WH-like_DNA-bd_sf"/>
</dbReference>
<keyword evidence="10" id="KW-1185">Reference proteome</keyword>
<dbReference type="Pfam" id="PF08281">
    <property type="entry name" value="Sigma70_r4_2"/>
    <property type="match status" value="1"/>
</dbReference>
<evidence type="ECO:0000256" key="3">
    <source>
        <dbReference type="ARBA" id="ARBA00023082"/>
    </source>
</evidence>
<dbReference type="Pfam" id="PF04542">
    <property type="entry name" value="Sigma70_r2"/>
    <property type="match status" value="1"/>
</dbReference>
<sequence>MAGHPASRGGLRALRSTDSSASTSSGGIPDEVVVAAAKGDADAMRQLLITIRPVIVRYCRARLGRRESAFGSADDIAQEVCFAVVRALPSYRHEGVAFMAFVYGIAAHKVADFHRKASRDLSDPVGELPDSVELDAGPEQHAIEEERRALLAKLLDTLGPTQREILVLRLIVGLSAEETADAIGSTPGAVRVAQHRALARLRKSLPTLAPALV</sequence>
<dbReference type="InterPro" id="IPR013324">
    <property type="entry name" value="RNA_pol_sigma_r3/r4-like"/>
</dbReference>
<dbReference type="GO" id="GO:0016987">
    <property type="term" value="F:sigma factor activity"/>
    <property type="evidence" value="ECO:0007669"/>
    <property type="project" value="UniProtKB-KW"/>
</dbReference>